<dbReference type="OrthoDB" id="7063643at2"/>
<accession>A0A4R1NMY7</accession>
<sequence>MKPAIAVITAAALTLGAPANAGPDETTRHLMNEYVTLLDWGVYRLTNRLDKMDLGSFWATASYDWDTNQIEIELIQSSKGKNLENHKAECRRAIGLVRNNAGYDPDGNLYQSMKHSIYAGLFSHTGFVNGGITEQHTRLADLDKKITIGTSTYFSGGVLHCSAKLAGTSVSFTE</sequence>
<dbReference type="AlphaFoldDB" id="A0A4R1NMY7"/>
<dbReference type="EMBL" id="SMGR01000001">
    <property type="protein sequence ID" value="TCL09149.1"/>
    <property type="molecule type" value="Genomic_DNA"/>
</dbReference>
<organism evidence="2 3">
    <name type="scientific">Shimia isoporae</name>
    <dbReference type="NCBI Taxonomy" id="647720"/>
    <lineage>
        <taxon>Bacteria</taxon>
        <taxon>Pseudomonadati</taxon>
        <taxon>Pseudomonadota</taxon>
        <taxon>Alphaproteobacteria</taxon>
        <taxon>Rhodobacterales</taxon>
        <taxon>Roseobacteraceae</taxon>
    </lineage>
</organism>
<protein>
    <submittedName>
        <fullName evidence="2">Uncharacterized protein</fullName>
    </submittedName>
</protein>
<feature type="chain" id="PRO_5020567930" evidence="1">
    <location>
        <begin position="22"/>
        <end position="174"/>
    </location>
</feature>
<keyword evidence="1" id="KW-0732">Signal</keyword>
<evidence type="ECO:0000256" key="1">
    <source>
        <dbReference type="SAM" id="SignalP"/>
    </source>
</evidence>
<keyword evidence="3" id="KW-1185">Reference proteome</keyword>
<dbReference type="Proteomes" id="UP000295673">
    <property type="component" value="Unassembled WGS sequence"/>
</dbReference>
<evidence type="ECO:0000313" key="2">
    <source>
        <dbReference type="EMBL" id="TCL09149.1"/>
    </source>
</evidence>
<reference evidence="2 3" key="1">
    <citation type="submission" date="2019-03" db="EMBL/GenBank/DDBJ databases">
        <title>Genomic Encyclopedia of Archaeal and Bacterial Type Strains, Phase II (KMG-II): from individual species to whole genera.</title>
        <authorList>
            <person name="Goeker M."/>
        </authorList>
    </citation>
    <scope>NUCLEOTIDE SEQUENCE [LARGE SCALE GENOMIC DNA]</scope>
    <source>
        <strain evidence="2 3">DSM 26433</strain>
    </source>
</reference>
<name>A0A4R1NMY7_9RHOB</name>
<evidence type="ECO:0000313" key="3">
    <source>
        <dbReference type="Proteomes" id="UP000295673"/>
    </source>
</evidence>
<proteinExistence type="predicted"/>
<gene>
    <name evidence="2" type="ORF">BXY66_1194</name>
</gene>
<dbReference type="RefSeq" id="WP_132859212.1">
    <property type="nucleotide sequence ID" value="NZ_SMGR01000001.1"/>
</dbReference>
<comment type="caution">
    <text evidence="2">The sequence shown here is derived from an EMBL/GenBank/DDBJ whole genome shotgun (WGS) entry which is preliminary data.</text>
</comment>
<feature type="signal peptide" evidence="1">
    <location>
        <begin position="1"/>
        <end position="21"/>
    </location>
</feature>